<protein>
    <submittedName>
        <fullName evidence="3">Pogo transposable element with KRAB domain isoform X3</fullName>
    </submittedName>
</protein>
<comment type="caution">
    <text evidence="3">The sequence shown here is derived from an EMBL/GenBank/DDBJ whole genome shotgun (WGS) entry which is preliminary data.</text>
</comment>
<gene>
    <name evidence="3" type="ORF">RCL2_001010800</name>
</gene>
<dbReference type="EMBL" id="BLAL01000065">
    <property type="protein sequence ID" value="GES82929.1"/>
    <property type="molecule type" value="Genomic_DNA"/>
</dbReference>
<evidence type="ECO:0000313" key="3">
    <source>
        <dbReference type="EMBL" id="GES82929.1"/>
    </source>
</evidence>
<dbReference type="InterPro" id="IPR036388">
    <property type="entry name" value="WH-like_DNA-bd_sf"/>
</dbReference>
<reference evidence="3" key="1">
    <citation type="submission" date="2019-10" db="EMBL/GenBank/DDBJ databases">
        <title>Conservation and host-specific expression of non-tandemly repeated heterogenous ribosome RNA gene in arbuscular mycorrhizal fungi.</title>
        <authorList>
            <person name="Maeda T."/>
            <person name="Kobayashi Y."/>
            <person name="Nakagawa T."/>
            <person name="Ezawa T."/>
            <person name="Yamaguchi K."/>
            <person name="Bino T."/>
            <person name="Nishimoto Y."/>
            <person name="Shigenobu S."/>
            <person name="Kawaguchi M."/>
        </authorList>
    </citation>
    <scope>NUCLEOTIDE SEQUENCE</scope>
    <source>
        <strain evidence="3">HR1</strain>
    </source>
</reference>
<dbReference type="InterPro" id="IPR018586">
    <property type="entry name" value="Brinker_DNA-bd"/>
</dbReference>
<accession>A0A8H3L972</accession>
<feature type="region of interest" description="Disordered" evidence="1">
    <location>
        <begin position="1"/>
        <end position="20"/>
    </location>
</feature>
<proteinExistence type="predicted"/>
<evidence type="ECO:0000313" key="4">
    <source>
        <dbReference type="Proteomes" id="UP000615446"/>
    </source>
</evidence>
<feature type="compositionally biased region" description="Basic residues" evidence="1">
    <location>
        <begin position="8"/>
        <end position="20"/>
    </location>
</feature>
<dbReference type="OrthoDB" id="10066858at2759"/>
<dbReference type="InterPro" id="IPR010921">
    <property type="entry name" value="Trp_repressor/repl_initiator"/>
</dbReference>
<evidence type="ECO:0000256" key="1">
    <source>
        <dbReference type="SAM" id="MobiDB-lite"/>
    </source>
</evidence>
<sequence>MVVISNKGNKKARNRLPQKKRRQWNVREKLMIVHYFENNNRNVRGTAKKFNIQPKQLRDWSNKKGTLLTTALHVAKLYPAISLSKSPEFLANNPGIAGFKFSSKWLDGFLGRYDLSEHRRITVAQQLPSDLIEKQNIFLSYVMYLRIHNKYELKYMGNMDETSMWFDLPSNTTINQKGAKTVNIRITDHE</sequence>
<dbReference type="SUPFAM" id="SSF48295">
    <property type="entry name" value="TrpR-like"/>
    <property type="match status" value="1"/>
</dbReference>
<organism evidence="3 4">
    <name type="scientific">Rhizophagus clarus</name>
    <dbReference type="NCBI Taxonomy" id="94130"/>
    <lineage>
        <taxon>Eukaryota</taxon>
        <taxon>Fungi</taxon>
        <taxon>Fungi incertae sedis</taxon>
        <taxon>Mucoromycota</taxon>
        <taxon>Glomeromycotina</taxon>
        <taxon>Glomeromycetes</taxon>
        <taxon>Glomerales</taxon>
        <taxon>Glomeraceae</taxon>
        <taxon>Rhizophagus</taxon>
    </lineage>
</organism>
<feature type="domain" description="Brinker DNA-binding" evidence="2">
    <location>
        <begin position="21"/>
        <end position="67"/>
    </location>
</feature>
<name>A0A8H3L972_9GLOM</name>
<dbReference type="Pfam" id="PF09607">
    <property type="entry name" value="BrkDBD"/>
    <property type="match status" value="1"/>
</dbReference>
<dbReference type="GO" id="GO:0043565">
    <property type="term" value="F:sequence-specific DNA binding"/>
    <property type="evidence" value="ECO:0007669"/>
    <property type="project" value="InterPro"/>
</dbReference>
<dbReference type="Gene3D" id="1.10.10.10">
    <property type="entry name" value="Winged helix-like DNA-binding domain superfamily/Winged helix DNA-binding domain"/>
    <property type="match status" value="1"/>
</dbReference>
<evidence type="ECO:0000259" key="2">
    <source>
        <dbReference type="Pfam" id="PF09607"/>
    </source>
</evidence>
<dbReference type="AlphaFoldDB" id="A0A8H3L972"/>
<dbReference type="Proteomes" id="UP000615446">
    <property type="component" value="Unassembled WGS sequence"/>
</dbReference>